<dbReference type="EMBL" id="FTNO01000008">
    <property type="protein sequence ID" value="SIR98247.1"/>
    <property type="molecule type" value="Genomic_DNA"/>
</dbReference>
<feature type="region of interest" description="Disordered" evidence="1">
    <location>
        <begin position="1"/>
        <end position="26"/>
    </location>
</feature>
<dbReference type="InterPro" id="IPR055768">
    <property type="entry name" value="DUF7344"/>
</dbReference>
<evidence type="ECO:0000256" key="2">
    <source>
        <dbReference type="SAM" id="Phobius"/>
    </source>
</evidence>
<evidence type="ECO:0000313" key="5">
    <source>
        <dbReference type="Proteomes" id="UP000186914"/>
    </source>
</evidence>
<protein>
    <recommendedName>
        <fullName evidence="3">DUF7344 domain-containing protein</fullName>
    </recommendedName>
</protein>
<reference evidence="5" key="1">
    <citation type="submission" date="2017-01" db="EMBL/GenBank/DDBJ databases">
        <authorList>
            <person name="Varghese N."/>
            <person name="Submissions S."/>
        </authorList>
    </citation>
    <scope>NUCLEOTIDE SEQUENCE [LARGE SCALE GENOMIC DNA]</scope>
    <source>
        <strain evidence="5">CGMCC 1.7737</strain>
    </source>
</reference>
<keyword evidence="2" id="KW-0812">Transmembrane</keyword>
<gene>
    <name evidence="4" type="ORF">SAMN05421858_4963</name>
</gene>
<proteinExistence type="predicted"/>
<organism evidence="4 5">
    <name type="scientific">Haladaptatus litoreus</name>
    <dbReference type="NCBI Taxonomy" id="553468"/>
    <lineage>
        <taxon>Archaea</taxon>
        <taxon>Methanobacteriati</taxon>
        <taxon>Methanobacteriota</taxon>
        <taxon>Stenosarchaea group</taxon>
        <taxon>Halobacteria</taxon>
        <taxon>Halobacteriales</taxon>
        <taxon>Haladaptataceae</taxon>
        <taxon>Haladaptatus</taxon>
    </lineage>
</organism>
<keyword evidence="2" id="KW-1133">Transmembrane helix</keyword>
<dbReference type="RefSeq" id="WP_076433501.1">
    <property type="nucleotide sequence ID" value="NZ_FTNO01000008.1"/>
</dbReference>
<keyword evidence="5" id="KW-1185">Reference proteome</keyword>
<keyword evidence="2" id="KW-0472">Membrane</keyword>
<feature type="transmembrane region" description="Helical" evidence="2">
    <location>
        <begin position="182"/>
        <end position="201"/>
    </location>
</feature>
<accession>A0A1N7FD24</accession>
<dbReference type="OrthoDB" id="331021at2157"/>
<evidence type="ECO:0000313" key="4">
    <source>
        <dbReference type="EMBL" id="SIR98247.1"/>
    </source>
</evidence>
<dbReference type="AlphaFoldDB" id="A0A1N7FD24"/>
<feature type="transmembrane region" description="Helical" evidence="2">
    <location>
        <begin position="150"/>
        <end position="170"/>
    </location>
</feature>
<sequence>MSTSFETTNPIDGSSTSDKGSEHPHQLSKDTIYHLLQVQRRRYALRYLQETTDPVRMRDLAEQVAAWEYKTTVDQLVSKERQRTYVSLYQSHLPKLDKEGVIEYNQARGLVTRTDIASQLDPYLTTSQPHKTKPSEENESDEGTTSIRGWVLWYCSGVIVSCGLLTMTIVNFPIVGQVSNQLVLTVIVLLFTLITVGHHVSHQDSTTFKMPD</sequence>
<feature type="region of interest" description="Disordered" evidence="1">
    <location>
        <begin position="122"/>
        <end position="142"/>
    </location>
</feature>
<feature type="domain" description="DUF7344" evidence="3">
    <location>
        <begin position="33"/>
        <end position="112"/>
    </location>
</feature>
<dbReference type="Proteomes" id="UP000186914">
    <property type="component" value="Unassembled WGS sequence"/>
</dbReference>
<feature type="compositionally biased region" description="Polar residues" evidence="1">
    <location>
        <begin position="1"/>
        <end position="18"/>
    </location>
</feature>
<name>A0A1N7FD24_9EURY</name>
<dbReference type="Pfam" id="PF24035">
    <property type="entry name" value="DUF7344"/>
    <property type="match status" value="1"/>
</dbReference>
<evidence type="ECO:0000259" key="3">
    <source>
        <dbReference type="Pfam" id="PF24035"/>
    </source>
</evidence>
<evidence type="ECO:0000256" key="1">
    <source>
        <dbReference type="SAM" id="MobiDB-lite"/>
    </source>
</evidence>